<name>A0A1S7DV73_RIEAN</name>
<evidence type="ECO:0000313" key="2">
    <source>
        <dbReference type="EMBL" id="AQY23014.1"/>
    </source>
</evidence>
<dbReference type="EMBL" id="CP011859">
    <property type="protein sequence ID" value="AQY23014.1"/>
    <property type="molecule type" value="Genomic_DNA"/>
</dbReference>
<organism evidence="2 3">
    <name type="scientific">Riemerella anatipestifer</name>
    <name type="common">Moraxella anatipestifer</name>
    <dbReference type="NCBI Taxonomy" id="34085"/>
    <lineage>
        <taxon>Bacteria</taxon>
        <taxon>Pseudomonadati</taxon>
        <taxon>Bacteroidota</taxon>
        <taxon>Flavobacteriia</taxon>
        <taxon>Flavobacteriales</taxon>
        <taxon>Weeksellaceae</taxon>
        <taxon>Riemerella</taxon>
    </lineage>
</organism>
<keyword evidence="1" id="KW-0732">Signal</keyword>
<dbReference type="AlphaFoldDB" id="A0A1S7DV73"/>
<proteinExistence type="predicted"/>
<protein>
    <submittedName>
        <fullName evidence="2">Uncharacterized protein</fullName>
    </submittedName>
</protein>
<dbReference type="Proteomes" id="UP000189883">
    <property type="component" value="Chromosome"/>
</dbReference>
<evidence type="ECO:0000313" key="3">
    <source>
        <dbReference type="Proteomes" id="UP000189883"/>
    </source>
</evidence>
<accession>A0A1S7DV73</accession>
<feature type="chain" id="PRO_5013091469" evidence="1">
    <location>
        <begin position="20"/>
        <end position="952"/>
    </location>
</feature>
<feature type="signal peptide" evidence="1">
    <location>
        <begin position="1"/>
        <end position="19"/>
    </location>
</feature>
<dbReference type="RefSeq" id="WP_079208213.1">
    <property type="nucleotide sequence ID" value="NZ_CP011859.1"/>
</dbReference>
<reference evidence="2 3" key="1">
    <citation type="submission" date="2015-06" db="EMBL/GenBank/DDBJ databases">
        <title>R. anatipestifer strain HXb2 is the most virulent strain so far, and the genome sequence would help us uncover the pathogenesis.</title>
        <authorList>
            <person name="Hu Q."/>
            <person name="Qi J."/>
            <person name="Bo H."/>
            <person name="Liu G."/>
            <person name="Tao M."/>
            <person name="Ding Y."/>
            <person name="Xue Y."/>
        </authorList>
    </citation>
    <scope>NUCLEOTIDE SEQUENCE [LARGE SCALE GENOMIC DNA]</scope>
    <source>
        <strain evidence="2 3">HXb2</strain>
    </source>
</reference>
<evidence type="ECO:0000256" key="1">
    <source>
        <dbReference type="SAM" id="SignalP"/>
    </source>
</evidence>
<sequence length="952" mass="104105">MKRKLLLFFGVLLPMLFWAQFTINITTVPETCTGDGKAIINIGNTTVGSVFEFVTYKLPNTSTPYRVTNSVIANSTSLSHEEGSLPAGNYSVKINEIRGLESRSQTASFSISNEFKELNFSNDVNYSCGLANITVNVSSGFPISYELRTSAGVVRPPQASNIFNNVPAGTYNVIITDKCGNTKGLSVTTTAETNNYTFVTATTNQLGFNFLSSCNTYNHIINIRRNGSSNIPVEKFPIQITYKITAPDGSITTRNYTMNNNLENGKLNVTDIPFYYNQAFKIETSLTDACGNTHTQINNIPARTLNPEVITYAGVCGQNYIGIRNYITAPAYKLEFTQYPPQFKPWELNNNFVLGSYSATLTDIPIVYFGDVNKALPIGNYTFKITDACGHVAIRNFTISSGFILRNRGIREGCNATGSVYLQITGNSDNTKVGDITELRVLNGPSSYSNTYPVNIDNAIVNGSAFVGSLPAGTYVFEASNSCGIPEQATVTLAGANIKITSNVTHNCGSFNYSAKITSNVYNPYIDLEHFNENTNTWEKIGTLSRPGAVSNYTGILNNVTLSGKFRTRARYEVYNNGTTSTSICEEIVDTFMVAPGGLSLKNYYTVSCADNTYNLILDAIGIAPLKYEIFEKDDVAFSIDNGIDPVFVNLSEGTYKVRISDNCGNSIIASLRVNRNKLPTIKPSNLCDGKNGKLFIDGLSFMDIAWYKDGIEISPSSTGNNTLNFNPFQSSTDVGLYTAKLSYNPNPNSCIDNFISFNLTESNQDNPNAGVGQTVTLNKNQITSGIDLFQYLNGSYDNYGTWEETTNSNLLVDNEWFGAFANPGTYTFTYNVSGTCSNTATSTVIINLIGACYEEPTTIGDALSTNHGITLLKRAGSHNGVASTDDWPMLRKGAWTVLESNKKGFVVTRMAEPETAITKPKEGMIVYDTTEKCLKIYSDGSWKCYNIPACP</sequence>
<gene>
    <name evidence="2" type="ORF">AB406_2074</name>
</gene>